<keyword evidence="2" id="KW-1185">Reference proteome</keyword>
<dbReference type="SUPFAM" id="SSF54277">
    <property type="entry name" value="CAD &amp; PB1 domains"/>
    <property type="match status" value="1"/>
</dbReference>
<reference evidence="1" key="1">
    <citation type="submission" date="2022-11" db="EMBL/GenBank/DDBJ databases">
        <title>Centuries of genome instability and evolution in soft-shell clam transmissible cancer (bioRxiv).</title>
        <authorList>
            <person name="Hart S.F.M."/>
            <person name="Yonemitsu M.A."/>
            <person name="Giersch R.M."/>
            <person name="Beal B.F."/>
            <person name="Arriagada G."/>
            <person name="Davis B.W."/>
            <person name="Ostrander E.A."/>
            <person name="Goff S.P."/>
            <person name="Metzger M.J."/>
        </authorList>
    </citation>
    <scope>NUCLEOTIDE SEQUENCE</scope>
    <source>
        <strain evidence="1">MELC-2E11</strain>
        <tissue evidence="1">Siphon/mantle</tissue>
    </source>
</reference>
<gene>
    <name evidence="1" type="ORF">MAR_029174</name>
</gene>
<protein>
    <recommendedName>
        <fullName evidence="3">CIDE-N domain-containing protein</fullName>
    </recommendedName>
</protein>
<accession>A0ABY7DJ25</accession>
<organism evidence="1 2">
    <name type="scientific">Mya arenaria</name>
    <name type="common">Soft-shell clam</name>
    <dbReference type="NCBI Taxonomy" id="6604"/>
    <lineage>
        <taxon>Eukaryota</taxon>
        <taxon>Metazoa</taxon>
        <taxon>Spiralia</taxon>
        <taxon>Lophotrochozoa</taxon>
        <taxon>Mollusca</taxon>
        <taxon>Bivalvia</taxon>
        <taxon>Autobranchia</taxon>
        <taxon>Heteroconchia</taxon>
        <taxon>Euheterodonta</taxon>
        <taxon>Imparidentia</taxon>
        <taxon>Neoheterodontei</taxon>
        <taxon>Myida</taxon>
        <taxon>Myoidea</taxon>
        <taxon>Myidae</taxon>
        <taxon>Mya</taxon>
    </lineage>
</organism>
<dbReference type="Gene3D" id="3.10.20.10">
    <property type="match status" value="1"/>
</dbReference>
<dbReference type="EMBL" id="CP111013">
    <property type="protein sequence ID" value="WAQ96484.1"/>
    <property type="molecule type" value="Genomic_DNA"/>
</dbReference>
<sequence length="319" mass="36105">MDNDSAYVPIPFNNEGELRHQNALYTLSLQAQHNMSDTSVNKIVSCTIMNRLSGDGIQMRVSETFHKIQGALVFVPADILAANWLGQFKEGTLDQENKGNPSICYAKKGFETSNAAKKLEIACDVSSLVVVFENDGTLIDEDEIILELGKESLMILTPSQIWTAARKDEMDEPAPQNERAEPAKGIRCFGQHQLDNDQDTCTAVELELPHFSPLVLQQLRDNNIELVWNKFVGEAANIIFQETPRIMWHTRATKATKMERKSYDRLKSVSDLLTAMETYQKHLKDQLHRVEKKHRSCEPVRSIDNNWGLQVIEGMCSEV</sequence>
<evidence type="ECO:0008006" key="3">
    <source>
        <dbReference type="Google" id="ProtNLM"/>
    </source>
</evidence>
<proteinExistence type="predicted"/>
<evidence type="ECO:0000313" key="2">
    <source>
        <dbReference type="Proteomes" id="UP001164746"/>
    </source>
</evidence>
<dbReference type="Proteomes" id="UP001164746">
    <property type="component" value="Chromosome 2"/>
</dbReference>
<evidence type="ECO:0000313" key="1">
    <source>
        <dbReference type="EMBL" id="WAQ96484.1"/>
    </source>
</evidence>
<name>A0ABY7DJ25_MYAAR</name>